<keyword evidence="1" id="KW-0472">Membrane</keyword>
<feature type="transmembrane region" description="Helical" evidence="1">
    <location>
        <begin position="6"/>
        <end position="23"/>
    </location>
</feature>
<dbReference type="EMBL" id="BGPR01071966">
    <property type="protein sequence ID" value="GBO44998.1"/>
    <property type="molecule type" value="Genomic_DNA"/>
</dbReference>
<dbReference type="AlphaFoldDB" id="A0A4Y2X731"/>
<dbReference type="Proteomes" id="UP000499080">
    <property type="component" value="Unassembled WGS sequence"/>
</dbReference>
<keyword evidence="1" id="KW-1133">Transmembrane helix</keyword>
<evidence type="ECO:0000313" key="3">
    <source>
        <dbReference type="Proteomes" id="UP000499080"/>
    </source>
</evidence>
<comment type="caution">
    <text evidence="2">The sequence shown here is derived from an EMBL/GenBank/DDBJ whole genome shotgun (WGS) entry which is preliminary data.</text>
</comment>
<reference evidence="2 3" key="1">
    <citation type="journal article" date="2019" name="Sci. Rep.">
        <title>Orb-weaving spider Araneus ventricosus genome elucidates the spidroin gene catalogue.</title>
        <authorList>
            <person name="Kono N."/>
            <person name="Nakamura H."/>
            <person name="Ohtoshi R."/>
            <person name="Moran D.A.P."/>
            <person name="Shinohara A."/>
            <person name="Yoshida Y."/>
            <person name="Fujiwara M."/>
            <person name="Mori M."/>
            <person name="Tomita M."/>
            <person name="Arakawa K."/>
        </authorList>
    </citation>
    <scope>NUCLEOTIDE SEQUENCE [LARGE SCALE GENOMIC DNA]</scope>
</reference>
<gene>
    <name evidence="2" type="ORF">AVEN_61371_1</name>
</gene>
<protein>
    <submittedName>
        <fullName evidence="2">Uncharacterized protein</fullName>
    </submittedName>
</protein>
<evidence type="ECO:0000256" key="1">
    <source>
        <dbReference type="SAM" id="Phobius"/>
    </source>
</evidence>
<dbReference type="PROSITE" id="PS51257">
    <property type="entry name" value="PROKAR_LIPOPROTEIN"/>
    <property type="match status" value="1"/>
</dbReference>
<name>A0A4Y2X731_ARAVE</name>
<proteinExistence type="predicted"/>
<feature type="non-terminal residue" evidence="2">
    <location>
        <position position="53"/>
    </location>
</feature>
<feature type="transmembrane region" description="Helical" evidence="1">
    <location>
        <begin position="30"/>
        <end position="51"/>
    </location>
</feature>
<accession>A0A4Y2X731</accession>
<sequence>MKCCQLLFGPTLIGCAAYYMLSFRQHDEEWLLCLPMIASAIVANHIAFVGYRR</sequence>
<keyword evidence="3" id="KW-1185">Reference proteome</keyword>
<evidence type="ECO:0000313" key="2">
    <source>
        <dbReference type="EMBL" id="GBO44998.1"/>
    </source>
</evidence>
<organism evidence="2 3">
    <name type="scientific">Araneus ventricosus</name>
    <name type="common">Orbweaver spider</name>
    <name type="synonym">Epeira ventricosa</name>
    <dbReference type="NCBI Taxonomy" id="182803"/>
    <lineage>
        <taxon>Eukaryota</taxon>
        <taxon>Metazoa</taxon>
        <taxon>Ecdysozoa</taxon>
        <taxon>Arthropoda</taxon>
        <taxon>Chelicerata</taxon>
        <taxon>Arachnida</taxon>
        <taxon>Araneae</taxon>
        <taxon>Araneomorphae</taxon>
        <taxon>Entelegynae</taxon>
        <taxon>Araneoidea</taxon>
        <taxon>Araneidae</taxon>
        <taxon>Araneus</taxon>
    </lineage>
</organism>
<keyword evidence="1" id="KW-0812">Transmembrane</keyword>